<evidence type="ECO:0000313" key="2">
    <source>
        <dbReference type="EMBL" id="CAA9314382.1"/>
    </source>
</evidence>
<gene>
    <name evidence="2" type="ORF">AVDCRST_MAG89-1328</name>
</gene>
<reference evidence="2" key="1">
    <citation type="submission" date="2020-02" db="EMBL/GenBank/DDBJ databases">
        <authorList>
            <person name="Meier V. D."/>
        </authorList>
    </citation>
    <scope>NUCLEOTIDE SEQUENCE</scope>
    <source>
        <strain evidence="2">AVDCRST_MAG89</strain>
    </source>
</reference>
<feature type="region of interest" description="Disordered" evidence="1">
    <location>
        <begin position="1"/>
        <end position="280"/>
    </location>
</feature>
<feature type="compositionally biased region" description="Gly residues" evidence="1">
    <location>
        <begin position="163"/>
        <end position="177"/>
    </location>
</feature>
<feature type="compositionally biased region" description="Basic residues" evidence="1">
    <location>
        <begin position="112"/>
        <end position="125"/>
    </location>
</feature>
<feature type="compositionally biased region" description="Basic residues" evidence="1">
    <location>
        <begin position="232"/>
        <end position="241"/>
    </location>
</feature>
<organism evidence="2">
    <name type="scientific">uncultured Gemmatimonadota bacterium</name>
    <dbReference type="NCBI Taxonomy" id="203437"/>
    <lineage>
        <taxon>Bacteria</taxon>
        <taxon>Pseudomonadati</taxon>
        <taxon>Gemmatimonadota</taxon>
        <taxon>environmental samples</taxon>
    </lineage>
</organism>
<dbReference type="EMBL" id="CADCTV010000293">
    <property type="protein sequence ID" value="CAA9314382.1"/>
    <property type="molecule type" value="Genomic_DNA"/>
</dbReference>
<feature type="compositionally biased region" description="Gly residues" evidence="1">
    <location>
        <begin position="39"/>
        <end position="49"/>
    </location>
</feature>
<accession>A0A6J4KY58</accession>
<feature type="compositionally biased region" description="Low complexity" evidence="1">
    <location>
        <begin position="18"/>
        <end position="29"/>
    </location>
</feature>
<dbReference type="AlphaFoldDB" id="A0A6J4KY58"/>
<feature type="compositionally biased region" description="Gly residues" evidence="1">
    <location>
        <begin position="86"/>
        <end position="95"/>
    </location>
</feature>
<protein>
    <submittedName>
        <fullName evidence="2">Uncharacterized protein</fullName>
    </submittedName>
</protein>
<feature type="non-terminal residue" evidence="2">
    <location>
        <position position="1"/>
    </location>
</feature>
<feature type="compositionally biased region" description="Low complexity" evidence="1">
    <location>
        <begin position="67"/>
        <end position="77"/>
    </location>
</feature>
<name>A0A6J4KY58_9BACT</name>
<feature type="non-terminal residue" evidence="2">
    <location>
        <position position="280"/>
    </location>
</feature>
<proteinExistence type="predicted"/>
<feature type="compositionally biased region" description="Basic residues" evidence="1">
    <location>
        <begin position="271"/>
        <end position="280"/>
    </location>
</feature>
<feature type="compositionally biased region" description="Basic and acidic residues" evidence="1">
    <location>
        <begin position="190"/>
        <end position="208"/>
    </location>
</feature>
<evidence type="ECO:0000256" key="1">
    <source>
        <dbReference type="SAM" id="MobiDB-lite"/>
    </source>
</evidence>
<sequence>GPGNRTQRQAARPDLERPSPGAASAGRPPAQHPRPVARDGGGPPRGGAGVPHSRGRGAGGGARPLRRVPGAAGPAGRRGAGRDGAVDGGGAGGGMEAADDAGRDPRADPPLHQHRAPALRRRGIQRRPDDGVQRRARGAVRADGGARLHLARAPSPPRPLGGVPRGGRGHPLGGPGGDHQLPLAPGAQGGRERERGLGDPDGECRGGRDGAAGDPHRRGDAGVRGPGVRQPPARHVRRRQRGPGAAARGPGRRPRGRGRAGPARARDAHPRRPRAPGRGH</sequence>
<feature type="compositionally biased region" description="Basic and acidic residues" evidence="1">
    <location>
        <begin position="100"/>
        <end position="111"/>
    </location>
</feature>